<dbReference type="InterPro" id="IPR043502">
    <property type="entry name" value="DNA/RNA_pol_sf"/>
</dbReference>
<evidence type="ECO:0000259" key="2">
    <source>
        <dbReference type="Pfam" id="PF17919"/>
    </source>
</evidence>
<evidence type="ECO:0000313" key="4">
    <source>
        <dbReference type="Proteomes" id="UP000075243"/>
    </source>
</evidence>
<dbReference type="AlphaFoldDB" id="A0A151RFF7"/>
<dbReference type="Pfam" id="PF17919">
    <property type="entry name" value="RT_RNaseH_2"/>
    <property type="match status" value="1"/>
</dbReference>
<dbReference type="Gene3D" id="3.30.70.270">
    <property type="match status" value="2"/>
</dbReference>
<dbReference type="SUPFAM" id="SSF56672">
    <property type="entry name" value="DNA/RNA polymerases"/>
    <property type="match status" value="1"/>
</dbReference>
<evidence type="ECO:0000256" key="1">
    <source>
        <dbReference type="ARBA" id="ARBA00023268"/>
    </source>
</evidence>
<dbReference type="FunFam" id="3.30.70.270:FF:000020">
    <property type="entry name" value="Transposon Tf2-6 polyprotein-like Protein"/>
    <property type="match status" value="1"/>
</dbReference>
<reference evidence="3" key="1">
    <citation type="journal article" date="2012" name="Nat. Biotechnol.">
        <title>Draft genome sequence of pigeonpea (Cajanus cajan), an orphan legume crop of resource-poor farmers.</title>
        <authorList>
            <person name="Varshney R.K."/>
            <person name="Chen W."/>
            <person name="Li Y."/>
            <person name="Bharti A.K."/>
            <person name="Saxena R.K."/>
            <person name="Schlueter J.A."/>
            <person name="Donoghue M.T."/>
            <person name="Azam S."/>
            <person name="Fan G."/>
            <person name="Whaley A.M."/>
            <person name="Farmer A.D."/>
            <person name="Sheridan J."/>
            <person name="Iwata A."/>
            <person name="Tuteja R."/>
            <person name="Penmetsa R.V."/>
            <person name="Wu W."/>
            <person name="Upadhyaya H.D."/>
            <person name="Yang S.P."/>
            <person name="Shah T."/>
            <person name="Saxena K.B."/>
            <person name="Michael T."/>
            <person name="McCombie W.R."/>
            <person name="Yang B."/>
            <person name="Zhang G."/>
            <person name="Yang H."/>
            <person name="Wang J."/>
            <person name="Spillane C."/>
            <person name="Cook D.R."/>
            <person name="May G.D."/>
            <person name="Xu X."/>
            <person name="Jackson S.A."/>
        </authorList>
    </citation>
    <scope>NUCLEOTIDE SEQUENCE [LARGE SCALE GENOMIC DNA]</scope>
</reference>
<evidence type="ECO:0000313" key="3">
    <source>
        <dbReference type="EMBL" id="KYP41227.1"/>
    </source>
</evidence>
<accession>A0A151RFF7</accession>
<feature type="domain" description="Reverse transcriptase/retrotransposon-derived protein RNase H-like" evidence="2">
    <location>
        <begin position="114"/>
        <end position="192"/>
    </location>
</feature>
<dbReference type="InterPro" id="IPR041577">
    <property type="entry name" value="RT_RNaseH_2"/>
</dbReference>
<gene>
    <name evidence="3" type="ORF">KK1_037391</name>
</gene>
<dbReference type="PANTHER" id="PTHR37984:SF5">
    <property type="entry name" value="PROTEIN NYNRIN-LIKE"/>
    <property type="match status" value="1"/>
</dbReference>
<name>A0A151RFF7_CAJCA</name>
<dbReference type="PANTHER" id="PTHR37984">
    <property type="entry name" value="PROTEIN CBG26694"/>
    <property type="match status" value="1"/>
</dbReference>
<dbReference type="Gramene" id="C.cajan_33066.t">
    <property type="protein sequence ID" value="C.cajan_33066.t"/>
    <property type="gene ID" value="C.cajan_33066"/>
</dbReference>
<dbReference type="InterPro" id="IPR050951">
    <property type="entry name" value="Retrovirus_Pol_polyprotein"/>
</dbReference>
<protein>
    <recommendedName>
        <fullName evidence="2">Reverse transcriptase/retrotransposon-derived protein RNase H-like domain-containing protein</fullName>
    </recommendedName>
</protein>
<keyword evidence="4" id="KW-1185">Reference proteome</keyword>
<proteinExistence type="predicted"/>
<keyword evidence="1" id="KW-0511">Multifunctional enzyme</keyword>
<sequence length="197" mass="22468">MKRMNHTHVIVSYSHCNFNSRTTLKISKHKLFAKLSKCSFGLQQVYYLGHNVSGLGVAINKNKVQAVLDWPCPKNLKQLRGFLGFTIYYRRFIKQYAMVAALLANLLKKDNFKWDDFAHASFAALKIVVTQAPILALPDFSKPFVLETNALGMGIGAVLNQDHHLVTFFSKKLTASMQKQSAYTREFYAHYKKNANF</sequence>
<dbReference type="Proteomes" id="UP000075243">
    <property type="component" value="Unassembled WGS sequence"/>
</dbReference>
<dbReference type="EMBL" id="KQ483786">
    <property type="protein sequence ID" value="KYP41227.1"/>
    <property type="molecule type" value="Genomic_DNA"/>
</dbReference>
<dbReference type="GO" id="GO:0003824">
    <property type="term" value="F:catalytic activity"/>
    <property type="evidence" value="ECO:0007669"/>
    <property type="project" value="UniProtKB-KW"/>
</dbReference>
<organism evidence="3 4">
    <name type="scientific">Cajanus cajan</name>
    <name type="common">Pigeon pea</name>
    <name type="synonym">Cajanus indicus</name>
    <dbReference type="NCBI Taxonomy" id="3821"/>
    <lineage>
        <taxon>Eukaryota</taxon>
        <taxon>Viridiplantae</taxon>
        <taxon>Streptophyta</taxon>
        <taxon>Embryophyta</taxon>
        <taxon>Tracheophyta</taxon>
        <taxon>Spermatophyta</taxon>
        <taxon>Magnoliopsida</taxon>
        <taxon>eudicotyledons</taxon>
        <taxon>Gunneridae</taxon>
        <taxon>Pentapetalae</taxon>
        <taxon>rosids</taxon>
        <taxon>fabids</taxon>
        <taxon>Fabales</taxon>
        <taxon>Fabaceae</taxon>
        <taxon>Papilionoideae</taxon>
        <taxon>50 kb inversion clade</taxon>
        <taxon>NPAAA clade</taxon>
        <taxon>indigoferoid/millettioid clade</taxon>
        <taxon>Phaseoleae</taxon>
        <taxon>Cajanus</taxon>
    </lineage>
</organism>
<dbReference type="InterPro" id="IPR043128">
    <property type="entry name" value="Rev_trsase/Diguanyl_cyclase"/>
</dbReference>